<feature type="chain" id="PRO_5020202495" description="Lipoprotein" evidence="2">
    <location>
        <begin position="27"/>
        <end position="161"/>
    </location>
</feature>
<feature type="signal peptide" evidence="2">
    <location>
        <begin position="1"/>
        <end position="26"/>
    </location>
</feature>
<dbReference type="EMBL" id="SRYE01000002">
    <property type="protein sequence ID" value="TGY62605.1"/>
    <property type="molecule type" value="Genomic_DNA"/>
</dbReference>
<evidence type="ECO:0000313" key="3">
    <source>
        <dbReference type="EMBL" id="TGY62605.1"/>
    </source>
</evidence>
<accession>A0A4S2F1J8</accession>
<dbReference type="AlphaFoldDB" id="A0A4S2F1J8"/>
<reference evidence="3 4" key="1">
    <citation type="submission" date="2019-04" db="EMBL/GenBank/DDBJ databases">
        <title>Microbes associate with the intestines of laboratory mice.</title>
        <authorList>
            <person name="Navarre W."/>
            <person name="Wong E."/>
            <person name="Huang K."/>
            <person name="Tropini C."/>
            <person name="Ng K."/>
            <person name="Yu B."/>
        </authorList>
    </citation>
    <scope>NUCLEOTIDE SEQUENCE [LARGE SCALE GENOMIC DNA]</scope>
    <source>
        <strain evidence="3 4">NM07_P-09</strain>
    </source>
</reference>
<gene>
    <name evidence="3" type="ORF">E5334_04125</name>
</gene>
<keyword evidence="4" id="KW-1185">Reference proteome</keyword>
<evidence type="ECO:0000256" key="1">
    <source>
        <dbReference type="SAM" id="MobiDB-lite"/>
    </source>
</evidence>
<comment type="caution">
    <text evidence="3">The sequence shown here is derived from an EMBL/GenBank/DDBJ whole genome shotgun (WGS) entry which is preliminary data.</text>
</comment>
<dbReference type="OrthoDB" id="1758165at2"/>
<dbReference type="PROSITE" id="PS51257">
    <property type="entry name" value="PROKAR_LIPOPROTEIN"/>
    <property type="match status" value="1"/>
</dbReference>
<proteinExistence type="predicted"/>
<evidence type="ECO:0000256" key="2">
    <source>
        <dbReference type="SAM" id="SignalP"/>
    </source>
</evidence>
<keyword evidence="2" id="KW-0732">Signal</keyword>
<organism evidence="3 4">
    <name type="scientific">Muricaecibacterium torontonense</name>
    <dbReference type="NCBI Taxonomy" id="3032871"/>
    <lineage>
        <taxon>Bacteria</taxon>
        <taxon>Bacillati</taxon>
        <taxon>Actinomycetota</taxon>
        <taxon>Coriobacteriia</taxon>
        <taxon>Coriobacteriales</taxon>
        <taxon>Atopobiaceae</taxon>
        <taxon>Muricaecibacterium</taxon>
    </lineage>
</organism>
<feature type="region of interest" description="Disordered" evidence="1">
    <location>
        <begin position="25"/>
        <end position="51"/>
    </location>
</feature>
<sequence length="161" mass="16933">MKRKITAMLMAATLALSLGACGQSSSATTNNDEASQSADATATTKSFSSEQYGNVGEGTAYLVSGEGSTQNGSIPELAVNPAKRAAQITLVLEGVPADTITYVYVDGQEAATLNKSSETADLELKDEQLDSGEHSVEFVQFDSNKPSGSVTFYRVGRYMVN</sequence>
<protein>
    <recommendedName>
        <fullName evidence="5">Lipoprotein</fullName>
    </recommendedName>
</protein>
<dbReference type="Proteomes" id="UP000310263">
    <property type="component" value="Unassembled WGS sequence"/>
</dbReference>
<dbReference type="RefSeq" id="WP_136012335.1">
    <property type="nucleotide sequence ID" value="NZ_SRYE01000002.1"/>
</dbReference>
<name>A0A4S2F1J8_9ACTN</name>
<evidence type="ECO:0008006" key="5">
    <source>
        <dbReference type="Google" id="ProtNLM"/>
    </source>
</evidence>
<evidence type="ECO:0000313" key="4">
    <source>
        <dbReference type="Proteomes" id="UP000310263"/>
    </source>
</evidence>